<evidence type="ECO:0000313" key="3">
    <source>
        <dbReference type="Proteomes" id="UP001189624"/>
    </source>
</evidence>
<evidence type="ECO:0000313" key="2">
    <source>
        <dbReference type="EMBL" id="CAJ1910707.1"/>
    </source>
</evidence>
<dbReference type="Gramene" id="rna-AYBTSS11_LOCUS3434">
    <property type="protein sequence ID" value="CAJ1910707.1"/>
    <property type="gene ID" value="gene-AYBTSS11_LOCUS3434"/>
</dbReference>
<keyword evidence="1" id="KW-0472">Membrane</keyword>
<dbReference type="Proteomes" id="UP001189624">
    <property type="component" value="Chromosome 1"/>
</dbReference>
<proteinExistence type="predicted"/>
<reference evidence="2" key="1">
    <citation type="submission" date="2023-10" db="EMBL/GenBank/DDBJ databases">
        <authorList>
            <person name="Domelevo Entfellner J.-B."/>
        </authorList>
    </citation>
    <scope>NUCLEOTIDE SEQUENCE</scope>
</reference>
<accession>A0AA86SEY7</accession>
<keyword evidence="3" id="KW-1185">Reference proteome</keyword>
<evidence type="ECO:0000256" key="1">
    <source>
        <dbReference type="SAM" id="Phobius"/>
    </source>
</evidence>
<organism evidence="2 3">
    <name type="scientific">Sphenostylis stenocarpa</name>
    <dbReference type="NCBI Taxonomy" id="92480"/>
    <lineage>
        <taxon>Eukaryota</taxon>
        <taxon>Viridiplantae</taxon>
        <taxon>Streptophyta</taxon>
        <taxon>Embryophyta</taxon>
        <taxon>Tracheophyta</taxon>
        <taxon>Spermatophyta</taxon>
        <taxon>Magnoliopsida</taxon>
        <taxon>eudicotyledons</taxon>
        <taxon>Gunneridae</taxon>
        <taxon>Pentapetalae</taxon>
        <taxon>rosids</taxon>
        <taxon>fabids</taxon>
        <taxon>Fabales</taxon>
        <taxon>Fabaceae</taxon>
        <taxon>Papilionoideae</taxon>
        <taxon>50 kb inversion clade</taxon>
        <taxon>NPAAA clade</taxon>
        <taxon>indigoferoid/millettioid clade</taxon>
        <taxon>Phaseoleae</taxon>
        <taxon>Sphenostylis</taxon>
    </lineage>
</organism>
<gene>
    <name evidence="2" type="ORF">AYBTSS11_LOCUS3434</name>
</gene>
<protein>
    <submittedName>
        <fullName evidence="2">Uncharacterized protein</fullName>
    </submittedName>
</protein>
<sequence>MALADDPSRKLVKVLLLKGKVAPLNFLVQWKHKNKDVYDPMMLFKFASTFQRLFVWVVVMSALACGFL</sequence>
<keyword evidence="1" id="KW-1133">Transmembrane helix</keyword>
<feature type="transmembrane region" description="Helical" evidence="1">
    <location>
        <begin position="49"/>
        <end position="67"/>
    </location>
</feature>
<dbReference type="EMBL" id="OY731398">
    <property type="protein sequence ID" value="CAJ1910707.1"/>
    <property type="molecule type" value="Genomic_DNA"/>
</dbReference>
<dbReference type="AlphaFoldDB" id="A0AA86SEY7"/>
<name>A0AA86SEY7_9FABA</name>
<keyword evidence="1" id="KW-0812">Transmembrane</keyword>